<reference evidence="5 6" key="1">
    <citation type="submission" date="2019-05" db="EMBL/GenBank/DDBJ databases">
        <authorList>
            <person name="Narsing Rao M.P."/>
            <person name="Li W.J."/>
        </authorList>
    </citation>
    <scope>NUCLEOTIDE SEQUENCE [LARGE SCALE GENOMIC DNA]</scope>
    <source>
        <strain evidence="5 6">SYSU_K30003</strain>
    </source>
</reference>
<sequence length="211" mass="24657">MKVKTLKEKAYDEIRRLILRGELKAGEFLTENSLVERLKMSRTPIRAAIERLDADGHLTYIPNRGIFVSEMTIDKVIDFYDFRMAIESHVVKKLAARPLQADEIAWFRDNLRRQNECIAAKDNHAFTVEDSAFHRQLTAIYGNKEILLTMERLQDKLYRIALNVLQKDSDRVQVSYEDHVSIFENILEGKVEDAADRMTQHLEFGKRILVY</sequence>
<feature type="domain" description="HTH gntR-type" evidence="4">
    <location>
        <begin position="4"/>
        <end position="71"/>
    </location>
</feature>
<protein>
    <submittedName>
        <fullName evidence="5">GntR family transcriptional regulator</fullName>
    </submittedName>
</protein>
<dbReference type="Gene3D" id="1.20.120.530">
    <property type="entry name" value="GntR ligand-binding domain-like"/>
    <property type="match status" value="1"/>
</dbReference>
<dbReference type="GO" id="GO:0003677">
    <property type="term" value="F:DNA binding"/>
    <property type="evidence" value="ECO:0007669"/>
    <property type="project" value="UniProtKB-KW"/>
</dbReference>
<evidence type="ECO:0000259" key="4">
    <source>
        <dbReference type="PROSITE" id="PS50949"/>
    </source>
</evidence>
<dbReference type="EMBL" id="VCIW01000012">
    <property type="protein sequence ID" value="TLS50927.1"/>
    <property type="molecule type" value="Genomic_DNA"/>
</dbReference>
<accession>A0A5R9G3I6</accession>
<dbReference type="InterPro" id="IPR011711">
    <property type="entry name" value="GntR_C"/>
</dbReference>
<dbReference type="PROSITE" id="PS50949">
    <property type="entry name" value="HTH_GNTR"/>
    <property type="match status" value="1"/>
</dbReference>
<organism evidence="5 6">
    <name type="scientific">Paenibacillus antri</name>
    <dbReference type="NCBI Taxonomy" id="2582848"/>
    <lineage>
        <taxon>Bacteria</taxon>
        <taxon>Bacillati</taxon>
        <taxon>Bacillota</taxon>
        <taxon>Bacilli</taxon>
        <taxon>Bacillales</taxon>
        <taxon>Paenibacillaceae</taxon>
        <taxon>Paenibacillus</taxon>
    </lineage>
</organism>
<dbReference type="Proteomes" id="UP000309676">
    <property type="component" value="Unassembled WGS sequence"/>
</dbReference>
<evidence type="ECO:0000256" key="3">
    <source>
        <dbReference type="ARBA" id="ARBA00023163"/>
    </source>
</evidence>
<dbReference type="SUPFAM" id="SSF46785">
    <property type="entry name" value="Winged helix' DNA-binding domain"/>
    <property type="match status" value="1"/>
</dbReference>
<evidence type="ECO:0000313" key="6">
    <source>
        <dbReference type="Proteomes" id="UP000309676"/>
    </source>
</evidence>
<dbReference type="AlphaFoldDB" id="A0A5R9G3I6"/>
<dbReference type="Gene3D" id="1.10.10.10">
    <property type="entry name" value="Winged helix-like DNA-binding domain superfamily/Winged helix DNA-binding domain"/>
    <property type="match status" value="1"/>
</dbReference>
<dbReference type="InterPro" id="IPR000524">
    <property type="entry name" value="Tscrpt_reg_HTH_GntR"/>
</dbReference>
<proteinExistence type="predicted"/>
<comment type="caution">
    <text evidence="5">The sequence shown here is derived from an EMBL/GenBank/DDBJ whole genome shotgun (WGS) entry which is preliminary data.</text>
</comment>
<evidence type="ECO:0000256" key="2">
    <source>
        <dbReference type="ARBA" id="ARBA00023125"/>
    </source>
</evidence>
<keyword evidence="1" id="KW-0805">Transcription regulation</keyword>
<evidence type="ECO:0000313" key="5">
    <source>
        <dbReference type="EMBL" id="TLS50927.1"/>
    </source>
</evidence>
<dbReference type="SMART" id="SM00895">
    <property type="entry name" value="FCD"/>
    <property type="match status" value="1"/>
</dbReference>
<dbReference type="OrthoDB" id="368257at2"/>
<dbReference type="InterPro" id="IPR036388">
    <property type="entry name" value="WH-like_DNA-bd_sf"/>
</dbReference>
<dbReference type="PANTHER" id="PTHR43537">
    <property type="entry name" value="TRANSCRIPTIONAL REGULATOR, GNTR FAMILY"/>
    <property type="match status" value="1"/>
</dbReference>
<keyword evidence="6" id="KW-1185">Reference proteome</keyword>
<keyword evidence="2" id="KW-0238">DNA-binding</keyword>
<dbReference type="GO" id="GO:0003700">
    <property type="term" value="F:DNA-binding transcription factor activity"/>
    <property type="evidence" value="ECO:0007669"/>
    <property type="project" value="InterPro"/>
</dbReference>
<dbReference type="SMART" id="SM00345">
    <property type="entry name" value="HTH_GNTR"/>
    <property type="match status" value="1"/>
</dbReference>
<dbReference type="InterPro" id="IPR036390">
    <property type="entry name" value="WH_DNA-bd_sf"/>
</dbReference>
<dbReference type="SUPFAM" id="SSF48008">
    <property type="entry name" value="GntR ligand-binding domain-like"/>
    <property type="match status" value="1"/>
</dbReference>
<dbReference type="RefSeq" id="WP_138195613.1">
    <property type="nucleotide sequence ID" value="NZ_VCIW01000012.1"/>
</dbReference>
<dbReference type="Pfam" id="PF00392">
    <property type="entry name" value="GntR"/>
    <property type="match status" value="1"/>
</dbReference>
<gene>
    <name evidence="5" type="ORF">FE782_17930</name>
</gene>
<name>A0A5R9G3I6_9BACL</name>
<dbReference type="InterPro" id="IPR008920">
    <property type="entry name" value="TF_FadR/GntR_C"/>
</dbReference>
<dbReference type="CDD" id="cd07377">
    <property type="entry name" value="WHTH_GntR"/>
    <property type="match status" value="1"/>
</dbReference>
<keyword evidence="3" id="KW-0804">Transcription</keyword>
<dbReference type="Pfam" id="PF07729">
    <property type="entry name" value="FCD"/>
    <property type="match status" value="1"/>
</dbReference>
<evidence type="ECO:0000256" key="1">
    <source>
        <dbReference type="ARBA" id="ARBA00023015"/>
    </source>
</evidence>
<dbReference type="PANTHER" id="PTHR43537:SF5">
    <property type="entry name" value="UXU OPERON TRANSCRIPTIONAL REGULATOR"/>
    <property type="match status" value="1"/>
</dbReference>